<accession>A0AAU9JC33</accession>
<organism evidence="1 2">
    <name type="scientific">Blepharisma stoltei</name>
    <dbReference type="NCBI Taxonomy" id="1481888"/>
    <lineage>
        <taxon>Eukaryota</taxon>
        <taxon>Sar</taxon>
        <taxon>Alveolata</taxon>
        <taxon>Ciliophora</taxon>
        <taxon>Postciliodesmatophora</taxon>
        <taxon>Heterotrichea</taxon>
        <taxon>Heterotrichida</taxon>
        <taxon>Blepharismidae</taxon>
        <taxon>Blepharisma</taxon>
    </lineage>
</organism>
<dbReference type="AlphaFoldDB" id="A0AAU9JC33"/>
<evidence type="ECO:0000313" key="2">
    <source>
        <dbReference type="Proteomes" id="UP001162131"/>
    </source>
</evidence>
<comment type="caution">
    <text evidence="1">The sequence shown here is derived from an EMBL/GenBank/DDBJ whole genome shotgun (WGS) entry which is preliminary data.</text>
</comment>
<reference evidence="1" key="1">
    <citation type="submission" date="2021-09" db="EMBL/GenBank/DDBJ databases">
        <authorList>
            <consortium name="AG Swart"/>
            <person name="Singh M."/>
            <person name="Singh A."/>
            <person name="Seah K."/>
            <person name="Emmerich C."/>
        </authorList>
    </citation>
    <scope>NUCLEOTIDE SEQUENCE</scope>
    <source>
        <strain evidence="1">ATCC30299</strain>
    </source>
</reference>
<protein>
    <submittedName>
        <fullName evidence="1">Uncharacterized protein</fullName>
    </submittedName>
</protein>
<keyword evidence="2" id="KW-1185">Reference proteome</keyword>
<proteinExistence type="predicted"/>
<name>A0AAU9JC33_9CILI</name>
<sequence length="87" mass="9871">MKQPEQLILTPGFVPMSPANEAKQLEVKSPATILRKKYKKLSQKIMFPPKTPHNTTQYLIKVKPSILSDTQPLLGTMHSFNLDLILK</sequence>
<gene>
    <name evidence="1" type="ORF">BSTOLATCC_MIC32973</name>
</gene>
<evidence type="ECO:0000313" key="1">
    <source>
        <dbReference type="EMBL" id="CAG9323068.1"/>
    </source>
</evidence>
<dbReference type="Proteomes" id="UP001162131">
    <property type="component" value="Unassembled WGS sequence"/>
</dbReference>
<dbReference type="EMBL" id="CAJZBQ010000033">
    <property type="protein sequence ID" value="CAG9323068.1"/>
    <property type="molecule type" value="Genomic_DNA"/>
</dbReference>